<evidence type="ECO:0000256" key="1">
    <source>
        <dbReference type="SAM" id="MobiDB-lite"/>
    </source>
</evidence>
<dbReference type="PROSITE" id="PS51257">
    <property type="entry name" value="PROKAR_LIPOPROTEIN"/>
    <property type="match status" value="1"/>
</dbReference>
<keyword evidence="4" id="KW-1185">Reference proteome</keyword>
<gene>
    <name evidence="3" type="ORF">MW084_08005</name>
</gene>
<feature type="chain" id="PRO_5045700400" description="Lipoprotein" evidence="2">
    <location>
        <begin position="20"/>
        <end position="320"/>
    </location>
</feature>
<evidence type="ECO:0000256" key="2">
    <source>
        <dbReference type="SAM" id="SignalP"/>
    </source>
</evidence>
<name>A0ABY4TDN3_9ACTN</name>
<evidence type="ECO:0000313" key="4">
    <source>
        <dbReference type="Proteomes" id="UP001056383"/>
    </source>
</evidence>
<evidence type="ECO:0000313" key="3">
    <source>
        <dbReference type="EMBL" id="URN15908.1"/>
    </source>
</evidence>
<feature type="region of interest" description="Disordered" evidence="1">
    <location>
        <begin position="24"/>
        <end position="51"/>
    </location>
</feature>
<sequence>MRRGLVSLCAVLAVAAAGAAGCAPAGGTGAGGSSRTEGPSDPGTAPAGGTRLQPLTWQQELRITDALQRLTKQCMNRRGFAYPEERALSLEESRPVRFVQDDVAWARTHGYGGLIALKGERAREAHPVGAYRRSLPPQRRAAFDAALDGGEDARLLRAPLPAGGEIRKRLGGCTEEAERALYGDPAEWFRTSKVAMGVGSLYRDRLMRDPQLTAALRAWSRCMERAGHPYKDPQAARDATKAATTRPGADRVGEAFAAERRTAVADATCARRTSLRAVVTARETFYEGRLRDRFGRDLDTHRSLGRRAYDRAVRIVPERD</sequence>
<keyword evidence="2" id="KW-0732">Signal</keyword>
<dbReference type="EMBL" id="CP095474">
    <property type="protein sequence ID" value="URN15908.1"/>
    <property type="molecule type" value="Genomic_DNA"/>
</dbReference>
<organism evidence="3 4">
    <name type="scientific">Streptomyces sudanensis</name>
    <dbReference type="NCBI Taxonomy" id="436397"/>
    <lineage>
        <taxon>Bacteria</taxon>
        <taxon>Bacillati</taxon>
        <taxon>Actinomycetota</taxon>
        <taxon>Actinomycetes</taxon>
        <taxon>Kitasatosporales</taxon>
        <taxon>Streptomycetaceae</taxon>
        <taxon>Streptomyces</taxon>
    </lineage>
</organism>
<dbReference type="RefSeq" id="WP_255115478.1">
    <property type="nucleotide sequence ID" value="NZ_CP095474.1"/>
</dbReference>
<accession>A0ABY4TDN3</accession>
<dbReference type="Proteomes" id="UP001056383">
    <property type="component" value="Chromosome"/>
</dbReference>
<evidence type="ECO:0008006" key="5">
    <source>
        <dbReference type="Google" id="ProtNLM"/>
    </source>
</evidence>
<proteinExistence type="predicted"/>
<reference evidence="3" key="1">
    <citation type="submission" date="2022-04" db="EMBL/GenBank/DDBJ databases">
        <title>Systematic whole-genome sequencing reveals an unexpected diversity among actinomycetoma pathogens and provides insights into their antibacterial susceptibilities.</title>
        <authorList>
            <person name="Watson A.K."/>
            <person name="Kepplinger B."/>
            <person name="Bakhiet S.M."/>
            <person name="Mhmoud N.A."/>
            <person name="Chapman J."/>
            <person name="Allenby N."/>
            <person name="Mickiewicz K."/>
            <person name="Goodfellow M."/>
            <person name="Fahal A.H."/>
            <person name="Errington J."/>
        </authorList>
    </citation>
    <scope>NUCLEOTIDE SEQUENCE</scope>
    <source>
        <strain evidence="3">SD 504</strain>
    </source>
</reference>
<protein>
    <recommendedName>
        <fullName evidence="5">Lipoprotein</fullName>
    </recommendedName>
</protein>
<feature type="signal peptide" evidence="2">
    <location>
        <begin position="1"/>
        <end position="19"/>
    </location>
</feature>